<organism evidence="1 2">
    <name type="scientific">Halocaridina rubra</name>
    <name type="common">Hawaiian red shrimp</name>
    <dbReference type="NCBI Taxonomy" id="373956"/>
    <lineage>
        <taxon>Eukaryota</taxon>
        <taxon>Metazoa</taxon>
        <taxon>Ecdysozoa</taxon>
        <taxon>Arthropoda</taxon>
        <taxon>Crustacea</taxon>
        <taxon>Multicrustacea</taxon>
        <taxon>Malacostraca</taxon>
        <taxon>Eumalacostraca</taxon>
        <taxon>Eucarida</taxon>
        <taxon>Decapoda</taxon>
        <taxon>Pleocyemata</taxon>
        <taxon>Caridea</taxon>
        <taxon>Atyoidea</taxon>
        <taxon>Atyidae</taxon>
        <taxon>Halocaridina</taxon>
    </lineage>
</organism>
<evidence type="ECO:0000313" key="1">
    <source>
        <dbReference type="EMBL" id="KAK7085444.1"/>
    </source>
</evidence>
<sequence length="135" mass="14365">DIEVGCGCNVRGECCQLIHQAREGTQISQVSRLGKGANSASLIRIRGTAVSIWSVAKEVGTVPVHRKVPFEQVVVVHDLDAVCNTQQRHVNSETEGITGGCEANGSSEVLESAEWCDESGEVPALLGEFHLLVAV</sequence>
<protein>
    <submittedName>
        <fullName evidence="1">Uncharacterized protein</fullName>
    </submittedName>
</protein>
<keyword evidence="2" id="KW-1185">Reference proteome</keyword>
<reference evidence="1 2" key="1">
    <citation type="submission" date="2023-11" db="EMBL/GenBank/DDBJ databases">
        <title>Halocaridina rubra genome assembly.</title>
        <authorList>
            <person name="Smith C."/>
        </authorList>
    </citation>
    <scope>NUCLEOTIDE SEQUENCE [LARGE SCALE GENOMIC DNA]</scope>
    <source>
        <strain evidence="1">EP-1</strain>
        <tissue evidence="1">Whole</tissue>
    </source>
</reference>
<name>A0AAN8XW13_HALRR</name>
<dbReference type="EMBL" id="JAXCGZ010000945">
    <property type="protein sequence ID" value="KAK7085444.1"/>
    <property type="molecule type" value="Genomic_DNA"/>
</dbReference>
<feature type="non-terminal residue" evidence="1">
    <location>
        <position position="1"/>
    </location>
</feature>
<proteinExistence type="predicted"/>
<dbReference type="Proteomes" id="UP001381693">
    <property type="component" value="Unassembled WGS sequence"/>
</dbReference>
<accession>A0AAN8XW13</accession>
<gene>
    <name evidence="1" type="ORF">SK128_023558</name>
</gene>
<comment type="caution">
    <text evidence="1">The sequence shown here is derived from an EMBL/GenBank/DDBJ whole genome shotgun (WGS) entry which is preliminary data.</text>
</comment>
<dbReference type="AlphaFoldDB" id="A0AAN8XW13"/>
<evidence type="ECO:0000313" key="2">
    <source>
        <dbReference type="Proteomes" id="UP001381693"/>
    </source>
</evidence>